<organism evidence="4 5">
    <name type="scientific">Trichomonas vaginalis (strain ATCC PRA-98 / G3)</name>
    <dbReference type="NCBI Taxonomy" id="412133"/>
    <lineage>
        <taxon>Eukaryota</taxon>
        <taxon>Metamonada</taxon>
        <taxon>Parabasalia</taxon>
        <taxon>Trichomonadida</taxon>
        <taxon>Trichomonadidae</taxon>
        <taxon>Trichomonas</taxon>
    </lineage>
</organism>
<reference evidence="4" key="2">
    <citation type="journal article" date="2007" name="Science">
        <title>Draft genome sequence of the sexually transmitted pathogen Trichomonas vaginalis.</title>
        <authorList>
            <person name="Carlton J.M."/>
            <person name="Hirt R.P."/>
            <person name="Silva J.C."/>
            <person name="Delcher A.L."/>
            <person name="Schatz M."/>
            <person name="Zhao Q."/>
            <person name="Wortman J.R."/>
            <person name="Bidwell S.L."/>
            <person name="Alsmark U.C.M."/>
            <person name="Besteiro S."/>
            <person name="Sicheritz-Ponten T."/>
            <person name="Noel C.J."/>
            <person name="Dacks J.B."/>
            <person name="Foster P.G."/>
            <person name="Simillion C."/>
            <person name="Van de Peer Y."/>
            <person name="Miranda-Saavedra D."/>
            <person name="Barton G.J."/>
            <person name="Westrop G.D."/>
            <person name="Mueller S."/>
            <person name="Dessi D."/>
            <person name="Fiori P.L."/>
            <person name="Ren Q."/>
            <person name="Paulsen I."/>
            <person name="Zhang H."/>
            <person name="Bastida-Corcuera F.D."/>
            <person name="Simoes-Barbosa A."/>
            <person name="Brown M.T."/>
            <person name="Hayes R.D."/>
            <person name="Mukherjee M."/>
            <person name="Okumura C.Y."/>
            <person name="Schneider R."/>
            <person name="Smith A.J."/>
            <person name="Vanacova S."/>
            <person name="Villalvazo M."/>
            <person name="Haas B.J."/>
            <person name="Pertea M."/>
            <person name="Feldblyum T.V."/>
            <person name="Utterback T.R."/>
            <person name="Shu C.L."/>
            <person name="Osoegawa K."/>
            <person name="de Jong P.J."/>
            <person name="Hrdy I."/>
            <person name="Horvathova L."/>
            <person name="Zubacova Z."/>
            <person name="Dolezal P."/>
            <person name="Malik S.B."/>
            <person name="Logsdon J.M. Jr."/>
            <person name="Henze K."/>
            <person name="Gupta A."/>
            <person name="Wang C.C."/>
            <person name="Dunne R.L."/>
            <person name="Upcroft J.A."/>
            <person name="Upcroft P."/>
            <person name="White O."/>
            <person name="Salzberg S.L."/>
            <person name="Tang P."/>
            <person name="Chiu C.-H."/>
            <person name="Lee Y.-S."/>
            <person name="Embley T.M."/>
            <person name="Coombs G.H."/>
            <person name="Mottram J.C."/>
            <person name="Tachezy J."/>
            <person name="Fraser-Liggett C.M."/>
            <person name="Johnson P.J."/>
        </authorList>
    </citation>
    <scope>NUCLEOTIDE SEQUENCE [LARGE SCALE GENOMIC DNA]</scope>
    <source>
        <strain evidence="4">G3</strain>
    </source>
</reference>
<dbReference type="GO" id="GO:0019900">
    <property type="term" value="F:kinase binding"/>
    <property type="evidence" value="ECO:0007669"/>
    <property type="project" value="InterPro"/>
</dbReference>
<dbReference type="RefSeq" id="XP_001580279.1">
    <property type="nucleotide sequence ID" value="XM_001580229.1"/>
</dbReference>
<dbReference type="FunCoup" id="A2DJS9">
    <property type="interactions" value="251"/>
</dbReference>
<protein>
    <submittedName>
        <fullName evidence="4">EF hand family protein</fullName>
    </submittedName>
</protein>
<evidence type="ECO:0000256" key="2">
    <source>
        <dbReference type="ARBA" id="ARBA00022837"/>
    </source>
</evidence>
<proteinExistence type="predicted"/>
<dbReference type="InterPro" id="IPR045198">
    <property type="entry name" value="CNBL1-10"/>
</dbReference>
<dbReference type="EMBL" id="DS113209">
    <property type="protein sequence ID" value="EAY19293.1"/>
    <property type="molecule type" value="Genomic_DNA"/>
</dbReference>
<dbReference type="PRINTS" id="PR00450">
    <property type="entry name" value="RECOVERIN"/>
</dbReference>
<dbReference type="SMR" id="A2DJS9"/>
<name>A2DJS9_TRIV3</name>
<dbReference type="CDD" id="cd00051">
    <property type="entry name" value="EFh"/>
    <property type="match status" value="2"/>
</dbReference>
<dbReference type="PANTHER" id="PTHR23056">
    <property type="entry name" value="CALCINEURIN B"/>
    <property type="match status" value="1"/>
</dbReference>
<evidence type="ECO:0000313" key="5">
    <source>
        <dbReference type="Proteomes" id="UP000001542"/>
    </source>
</evidence>
<dbReference type="SUPFAM" id="SSF47473">
    <property type="entry name" value="EF-hand"/>
    <property type="match status" value="1"/>
</dbReference>
<feature type="domain" description="EF-hand" evidence="3">
    <location>
        <begin position="142"/>
        <end position="177"/>
    </location>
</feature>
<dbReference type="SMART" id="SM00054">
    <property type="entry name" value="EFh"/>
    <property type="match status" value="3"/>
</dbReference>
<dbReference type="PANTHER" id="PTHR23056:SF110">
    <property type="entry name" value="CALMODULIN"/>
    <property type="match status" value="1"/>
</dbReference>
<dbReference type="InterPro" id="IPR011992">
    <property type="entry name" value="EF-hand-dom_pair"/>
</dbReference>
<keyword evidence="2" id="KW-0106">Calcium</keyword>
<keyword evidence="1" id="KW-0677">Repeat</keyword>
<dbReference type="OrthoDB" id="191686at2759"/>
<dbReference type="GO" id="GO:0019722">
    <property type="term" value="P:calcium-mediated signaling"/>
    <property type="evidence" value="ECO:0007669"/>
    <property type="project" value="InterPro"/>
</dbReference>
<dbReference type="VEuPathDB" id="TrichDB:TVAGG3_0290090"/>
<dbReference type="Pfam" id="PF13833">
    <property type="entry name" value="EF-hand_8"/>
    <property type="match status" value="1"/>
</dbReference>
<dbReference type="eggNOG" id="KOG0044">
    <property type="taxonomic scope" value="Eukaryota"/>
</dbReference>
<feature type="domain" description="EF-hand" evidence="3">
    <location>
        <begin position="99"/>
        <end position="134"/>
    </location>
</feature>
<accession>A2DJS9</accession>
<gene>
    <name evidence="4" type="ORF">TVAG_452070</name>
</gene>
<dbReference type="AlphaFoldDB" id="A2DJS9"/>
<sequence>MGNSNSIPKPTPQEVEQLTKTTHFNKEEISKLYDAFSKIASASGSADGKIQPEEFYESLAITNHEYGKKVFEAFDTNPDGDLSFSEYVSGISQLCERASVEEKAKFCFGLYDADKSGCITKPEFMSIITASLGQMPGADPALVNQIAAQLFKEIDKSGDGNIKFEEFLKAASKNNNIVKCVEVHVEHIFAH</sequence>
<evidence type="ECO:0000313" key="4">
    <source>
        <dbReference type="EMBL" id="EAY19293.1"/>
    </source>
</evidence>
<dbReference type="VEuPathDB" id="TrichDB:TVAG_452070"/>
<evidence type="ECO:0000259" key="3">
    <source>
        <dbReference type="PROSITE" id="PS50222"/>
    </source>
</evidence>
<dbReference type="Gene3D" id="1.10.238.10">
    <property type="entry name" value="EF-hand"/>
    <property type="match status" value="1"/>
</dbReference>
<dbReference type="InterPro" id="IPR018247">
    <property type="entry name" value="EF_Hand_1_Ca_BS"/>
</dbReference>
<feature type="domain" description="EF-hand" evidence="3">
    <location>
        <begin position="62"/>
        <end position="97"/>
    </location>
</feature>
<dbReference type="KEGG" id="tva:5464815"/>
<dbReference type="PROSITE" id="PS50222">
    <property type="entry name" value="EF_HAND_2"/>
    <property type="match status" value="3"/>
</dbReference>
<dbReference type="Proteomes" id="UP000001542">
    <property type="component" value="Unassembled WGS sequence"/>
</dbReference>
<dbReference type="GO" id="GO:0005509">
    <property type="term" value="F:calcium ion binding"/>
    <property type="evidence" value="ECO:0007669"/>
    <property type="project" value="InterPro"/>
</dbReference>
<dbReference type="Pfam" id="PF13499">
    <property type="entry name" value="EF-hand_7"/>
    <property type="match status" value="1"/>
</dbReference>
<keyword evidence="5" id="KW-1185">Reference proteome</keyword>
<reference evidence="4" key="1">
    <citation type="submission" date="2006-10" db="EMBL/GenBank/DDBJ databases">
        <authorList>
            <person name="Amadeo P."/>
            <person name="Zhao Q."/>
            <person name="Wortman J."/>
            <person name="Fraser-Liggett C."/>
            <person name="Carlton J."/>
        </authorList>
    </citation>
    <scope>NUCLEOTIDE SEQUENCE</scope>
    <source>
        <strain evidence="4">G3</strain>
    </source>
</reference>
<dbReference type="InParanoid" id="A2DJS9"/>
<dbReference type="STRING" id="5722.A2DJS9"/>
<evidence type="ECO:0000256" key="1">
    <source>
        <dbReference type="ARBA" id="ARBA00022737"/>
    </source>
</evidence>
<dbReference type="PROSITE" id="PS00018">
    <property type="entry name" value="EF_HAND_1"/>
    <property type="match status" value="2"/>
</dbReference>
<dbReference type="InterPro" id="IPR002048">
    <property type="entry name" value="EF_hand_dom"/>
</dbReference>